<feature type="region of interest" description="Disordered" evidence="1">
    <location>
        <begin position="228"/>
        <end position="250"/>
    </location>
</feature>
<accession>A0A7W9LJ50</accession>
<dbReference type="AlphaFoldDB" id="A0A7W9LJ50"/>
<gene>
    <name evidence="2" type="ORF">HD601_000184</name>
</gene>
<dbReference type="SUPFAM" id="SSF48239">
    <property type="entry name" value="Terpenoid cyclases/Protein prenyltransferases"/>
    <property type="match status" value="1"/>
</dbReference>
<evidence type="ECO:0000256" key="1">
    <source>
        <dbReference type="SAM" id="MobiDB-lite"/>
    </source>
</evidence>
<comment type="caution">
    <text evidence="2">The sequence shown here is derived from an EMBL/GenBank/DDBJ whole genome shotgun (WGS) entry which is preliminary data.</text>
</comment>
<reference evidence="2 3" key="1">
    <citation type="submission" date="2020-08" db="EMBL/GenBank/DDBJ databases">
        <title>Sequencing the genomes of 1000 actinobacteria strains.</title>
        <authorList>
            <person name="Klenk H.-P."/>
        </authorList>
    </citation>
    <scope>NUCLEOTIDE SEQUENCE [LARGE SCALE GENOMIC DNA]</scope>
    <source>
        <strain evidence="2 3">DSM 102122</strain>
    </source>
</reference>
<evidence type="ECO:0000313" key="3">
    <source>
        <dbReference type="Proteomes" id="UP000542813"/>
    </source>
</evidence>
<organism evidence="2 3">
    <name type="scientific">Jiangella mangrovi</name>
    <dbReference type="NCBI Taxonomy" id="1524084"/>
    <lineage>
        <taxon>Bacteria</taxon>
        <taxon>Bacillati</taxon>
        <taxon>Actinomycetota</taxon>
        <taxon>Actinomycetes</taxon>
        <taxon>Jiangellales</taxon>
        <taxon>Jiangellaceae</taxon>
        <taxon>Jiangella</taxon>
    </lineage>
</organism>
<dbReference type="InterPro" id="IPR008930">
    <property type="entry name" value="Terpenoid_cyclase/PrenylTrfase"/>
</dbReference>
<name>A0A7W9LJ50_9ACTN</name>
<dbReference type="EMBL" id="JACHMM010000001">
    <property type="protein sequence ID" value="MBB5785609.1"/>
    <property type="molecule type" value="Genomic_DNA"/>
</dbReference>
<proteinExistence type="predicted"/>
<dbReference type="Gene3D" id="1.50.10.20">
    <property type="match status" value="1"/>
</dbReference>
<evidence type="ECO:0008006" key="4">
    <source>
        <dbReference type="Google" id="ProtNLM"/>
    </source>
</evidence>
<evidence type="ECO:0000313" key="2">
    <source>
        <dbReference type="EMBL" id="MBB5785609.1"/>
    </source>
</evidence>
<keyword evidence="3" id="KW-1185">Reference proteome</keyword>
<dbReference type="RefSeq" id="WP_184818469.1">
    <property type="nucleotide sequence ID" value="NZ_JACHMM010000001.1"/>
</dbReference>
<protein>
    <recommendedName>
        <fullName evidence="4">Prenyltransferase</fullName>
    </recommendedName>
</protein>
<sequence>MEHPHVRTLLSVPAGVHPYAKWNGAHWRLVELADLSGLGVKPTPDRTERAVNAVLVWLTGRAHDAAVQRIRGRYRAHASQEGNALYACSRLGWAADPRVALLAERLLAWQWPDGGWNCDRHPDAHRSSFHETVTPALGLTAFAQATGHAEANLAARRAAELLLEHRLFRRLDDGSVIHPSWLRLHYPPYWHYDIGQGLRLLHELGLLADPRAADAVEVLRKARRRDGRFSGPTWSSARQPPAVDRGRGPDNEMLNLRAETILAAYDQGRPVIRSYISK</sequence>
<dbReference type="Proteomes" id="UP000542813">
    <property type="component" value="Unassembled WGS sequence"/>
</dbReference>